<gene>
    <name evidence="2" type="ORF">SAMN05421508_11137</name>
</gene>
<name>A0A286GWY1_9PROT</name>
<evidence type="ECO:0000256" key="1">
    <source>
        <dbReference type="SAM" id="Phobius"/>
    </source>
</evidence>
<evidence type="ECO:0000313" key="2">
    <source>
        <dbReference type="EMBL" id="SOE00011.1"/>
    </source>
</evidence>
<accession>A0A286GWY1</accession>
<feature type="transmembrane region" description="Helical" evidence="1">
    <location>
        <begin position="20"/>
        <end position="40"/>
    </location>
</feature>
<dbReference type="PROSITE" id="PS00409">
    <property type="entry name" value="PROKAR_NTER_METHYL"/>
    <property type="match status" value="1"/>
</dbReference>
<dbReference type="InterPro" id="IPR045584">
    <property type="entry name" value="Pilin-like"/>
</dbReference>
<dbReference type="Proteomes" id="UP000219621">
    <property type="component" value="Unassembled WGS sequence"/>
</dbReference>
<proteinExistence type="predicted"/>
<dbReference type="InterPro" id="IPR012902">
    <property type="entry name" value="N_methyl_site"/>
</dbReference>
<evidence type="ECO:0000313" key="3">
    <source>
        <dbReference type="Proteomes" id="UP000219621"/>
    </source>
</evidence>
<keyword evidence="1" id="KW-0812">Transmembrane</keyword>
<keyword evidence="3" id="KW-1185">Reference proteome</keyword>
<dbReference type="AlphaFoldDB" id="A0A286GWY1"/>
<dbReference type="Pfam" id="PF07963">
    <property type="entry name" value="N_methyl"/>
    <property type="match status" value="1"/>
</dbReference>
<dbReference type="EMBL" id="OCNJ01000011">
    <property type="protein sequence ID" value="SOE00011.1"/>
    <property type="molecule type" value="Genomic_DNA"/>
</dbReference>
<dbReference type="NCBIfam" id="TIGR02532">
    <property type="entry name" value="IV_pilin_GFxxxE"/>
    <property type="match status" value="1"/>
</dbReference>
<reference evidence="2 3" key="1">
    <citation type="submission" date="2017-09" db="EMBL/GenBank/DDBJ databases">
        <authorList>
            <person name="Ehlers B."/>
            <person name="Leendertz F.H."/>
        </authorList>
    </citation>
    <scope>NUCLEOTIDE SEQUENCE [LARGE SCALE GENOMIC DNA]</scope>
    <source>
        <strain evidence="2 3">USBA 140</strain>
    </source>
</reference>
<sequence length="209" mass="21499">MKTMDKTAPRGDANASQKGFTLIELSIVLVIIGLLVGGVIKGKDLIDNTKTTKFIQEVQAYQDAITAYEERYGADPFNDTLQRFGEANNTDSATATLRLRIAGLISLAPGANTPTNAVALHVFNDSITFLAGNVMAGTATNLGTANDTLVCFEGVPSEAAAAADTKYDDGVANTGNIRAATEATAGTAVTATATASFGTNTATVCALAN</sequence>
<keyword evidence="1" id="KW-1133">Transmembrane helix</keyword>
<organism evidence="2 3">
    <name type="scientific">Caenispirillum bisanense</name>
    <dbReference type="NCBI Taxonomy" id="414052"/>
    <lineage>
        <taxon>Bacteria</taxon>
        <taxon>Pseudomonadati</taxon>
        <taxon>Pseudomonadota</taxon>
        <taxon>Alphaproteobacteria</taxon>
        <taxon>Rhodospirillales</taxon>
        <taxon>Novispirillaceae</taxon>
        <taxon>Caenispirillum</taxon>
    </lineage>
</organism>
<protein>
    <submittedName>
        <fullName evidence="2">Prepilin-type N-terminal cleavage/methylation domain-containing protein</fullName>
    </submittedName>
</protein>
<dbReference type="SUPFAM" id="SSF54523">
    <property type="entry name" value="Pili subunits"/>
    <property type="match status" value="1"/>
</dbReference>
<keyword evidence="1" id="KW-0472">Membrane</keyword>